<feature type="binding site" evidence="10">
    <location>
        <position position="33"/>
    </location>
    <ligand>
        <name>a divalent metal cation</name>
        <dbReference type="ChEBI" id="CHEBI:60240"/>
    </ligand>
</feature>
<name>A0ABT0M9K6_9BACL</name>
<feature type="binding site" evidence="10">
    <location>
        <position position="31"/>
    </location>
    <ligand>
        <name>a divalent metal cation</name>
        <dbReference type="ChEBI" id="CHEBI:60240"/>
    </ligand>
</feature>
<dbReference type="Gene3D" id="3.20.20.70">
    <property type="entry name" value="Aldolase class I"/>
    <property type="match status" value="1"/>
</dbReference>
<evidence type="ECO:0000313" key="12">
    <source>
        <dbReference type="EMBL" id="MCL1631566.1"/>
    </source>
</evidence>
<accession>A0ABT0M9K6</accession>
<dbReference type="SUPFAM" id="SSF51366">
    <property type="entry name" value="Ribulose-phoshate binding barrel"/>
    <property type="match status" value="1"/>
</dbReference>
<dbReference type="PROSITE" id="PS01086">
    <property type="entry name" value="RIBUL_P_3_EPIMER_2"/>
    <property type="match status" value="1"/>
</dbReference>
<dbReference type="HAMAP" id="MF_02227">
    <property type="entry name" value="RPE"/>
    <property type="match status" value="1"/>
</dbReference>
<feature type="binding site" evidence="10">
    <location>
        <begin position="173"/>
        <end position="175"/>
    </location>
    <ligand>
        <name>substrate</name>
    </ligand>
</feature>
<dbReference type="Pfam" id="PF00834">
    <property type="entry name" value="Ribul_P_3_epim"/>
    <property type="match status" value="1"/>
</dbReference>
<feature type="active site" description="Proton donor" evidence="10">
    <location>
        <position position="173"/>
    </location>
</feature>
<evidence type="ECO:0000256" key="3">
    <source>
        <dbReference type="ARBA" id="ARBA00001941"/>
    </source>
</evidence>
<dbReference type="InterPro" id="IPR013785">
    <property type="entry name" value="Aldolase_TIM"/>
</dbReference>
<comment type="cofactor">
    <cofactor evidence="10">
        <name>a divalent metal cation</name>
        <dbReference type="ChEBI" id="CHEBI:60240"/>
    </cofactor>
    <text evidence="10">Binds 1 divalent metal cation per subunit.</text>
</comment>
<feature type="binding site" evidence="10">
    <location>
        <begin position="140"/>
        <end position="143"/>
    </location>
    <ligand>
        <name>substrate</name>
    </ligand>
</feature>
<evidence type="ECO:0000256" key="9">
    <source>
        <dbReference type="ARBA" id="ARBA00023235"/>
    </source>
</evidence>
<keyword evidence="10 11" id="KW-0119">Carbohydrate metabolism</keyword>
<keyword evidence="13" id="KW-1185">Reference proteome</keyword>
<dbReference type="InterPro" id="IPR011060">
    <property type="entry name" value="RibuloseP-bd_barrel"/>
</dbReference>
<sequence>MMKILPSILSADFAHLAEEVLDVAHDADLIHVDVMDGHFVPNLSMGAGVIKALKREVAIAQDVHLMVEEPIPLLPQFLDAGADMVSIHVEACRHLHRAVQIIRDGGAKAGVVLNPSTPASALEAIIKDVDYVLVMTVDPGFGGQRFLPSMLDKIKAVRSMINTLKCPVAIEVDGGINEHTLPLCYAAGASLFVAGSGIFSSADRHTAIERLKRSIFKGTGNGS</sequence>
<dbReference type="NCBIfam" id="TIGR01163">
    <property type="entry name" value="rpe"/>
    <property type="match status" value="1"/>
</dbReference>
<comment type="catalytic activity">
    <reaction evidence="1 10 11">
        <text>D-ribulose 5-phosphate = D-xylulose 5-phosphate</text>
        <dbReference type="Rhea" id="RHEA:13677"/>
        <dbReference type="ChEBI" id="CHEBI:57737"/>
        <dbReference type="ChEBI" id="CHEBI:58121"/>
        <dbReference type="EC" id="5.1.3.1"/>
    </reaction>
</comment>
<dbReference type="EC" id="5.1.3.1" evidence="7 10"/>
<evidence type="ECO:0000313" key="13">
    <source>
        <dbReference type="Proteomes" id="UP001203004"/>
    </source>
</evidence>
<gene>
    <name evidence="10 12" type="primary">rpe</name>
    <name evidence="12" type="ORF">M3N64_06335</name>
</gene>
<keyword evidence="9 10" id="KW-0413">Isomerase</keyword>
<comment type="pathway">
    <text evidence="10">Carbohydrate degradation.</text>
</comment>
<evidence type="ECO:0000256" key="6">
    <source>
        <dbReference type="ARBA" id="ARBA00009541"/>
    </source>
</evidence>
<evidence type="ECO:0000256" key="7">
    <source>
        <dbReference type="ARBA" id="ARBA00013188"/>
    </source>
</evidence>
<evidence type="ECO:0000256" key="5">
    <source>
        <dbReference type="ARBA" id="ARBA00001954"/>
    </source>
</evidence>
<keyword evidence="8 10" id="KW-0479">Metal-binding</keyword>
<feature type="active site" description="Proton acceptor" evidence="10">
    <location>
        <position position="33"/>
    </location>
</feature>
<comment type="cofactor">
    <cofactor evidence="3">
        <name>Co(2+)</name>
        <dbReference type="ChEBI" id="CHEBI:48828"/>
    </cofactor>
</comment>
<dbReference type="PROSITE" id="PS01085">
    <property type="entry name" value="RIBUL_P_3_EPIMER_1"/>
    <property type="match status" value="1"/>
</dbReference>
<evidence type="ECO:0000256" key="8">
    <source>
        <dbReference type="ARBA" id="ARBA00022723"/>
    </source>
</evidence>
<evidence type="ECO:0000256" key="10">
    <source>
        <dbReference type="HAMAP-Rule" id="MF_02227"/>
    </source>
</evidence>
<comment type="cofactor">
    <cofactor evidence="4">
        <name>Zn(2+)</name>
        <dbReference type="ChEBI" id="CHEBI:29105"/>
    </cofactor>
</comment>
<comment type="caution">
    <text evidence="12">The sequence shown here is derived from an EMBL/GenBank/DDBJ whole genome shotgun (WGS) entry which is preliminary data.</text>
</comment>
<feature type="binding site" evidence="10">
    <location>
        <begin position="195"/>
        <end position="196"/>
    </location>
    <ligand>
        <name>substrate</name>
    </ligand>
</feature>
<dbReference type="GO" id="GO:0004750">
    <property type="term" value="F:D-ribulose-phosphate 3-epimerase activity"/>
    <property type="evidence" value="ECO:0007669"/>
    <property type="project" value="UniProtKB-EC"/>
</dbReference>
<dbReference type="EMBL" id="JAMAST010000004">
    <property type="protein sequence ID" value="MCL1631566.1"/>
    <property type="molecule type" value="Genomic_DNA"/>
</dbReference>
<dbReference type="InterPro" id="IPR000056">
    <property type="entry name" value="Ribul_P_3_epim-like"/>
</dbReference>
<evidence type="ECO:0000256" key="4">
    <source>
        <dbReference type="ARBA" id="ARBA00001947"/>
    </source>
</evidence>
<feature type="binding site" evidence="10">
    <location>
        <position position="173"/>
    </location>
    <ligand>
        <name>a divalent metal cation</name>
        <dbReference type="ChEBI" id="CHEBI:60240"/>
    </ligand>
</feature>
<dbReference type="CDD" id="cd00429">
    <property type="entry name" value="RPE"/>
    <property type="match status" value="1"/>
</dbReference>
<feature type="binding site" evidence="10">
    <location>
        <position position="64"/>
    </location>
    <ligand>
        <name>a divalent metal cation</name>
        <dbReference type="ChEBI" id="CHEBI:60240"/>
    </ligand>
</feature>
<comment type="cofactor">
    <cofactor evidence="2">
        <name>Mn(2+)</name>
        <dbReference type="ChEBI" id="CHEBI:29035"/>
    </cofactor>
</comment>
<comment type="similarity">
    <text evidence="6 10 11">Belongs to the ribulose-phosphate 3-epimerase family.</text>
</comment>
<dbReference type="PANTHER" id="PTHR11749">
    <property type="entry name" value="RIBULOSE-5-PHOSPHATE-3-EPIMERASE"/>
    <property type="match status" value="1"/>
</dbReference>
<evidence type="ECO:0000256" key="1">
    <source>
        <dbReference type="ARBA" id="ARBA00001782"/>
    </source>
</evidence>
<evidence type="ECO:0000256" key="11">
    <source>
        <dbReference type="PIRNR" id="PIRNR001461"/>
    </source>
</evidence>
<dbReference type="PIRSF" id="PIRSF001461">
    <property type="entry name" value="RPE"/>
    <property type="match status" value="1"/>
</dbReference>
<reference evidence="12 13" key="1">
    <citation type="submission" date="2022-05" db="EMBL/GenBank/DDBJ databases">
        <title>Sporolactobacillus sp nov CPB3-1, isolated from tree bark (Mangifera indica L.).</title>
        <authorList>
            <person name="Phuengjayaem S."/>
            <person name="Tanasupawat S."/>
        </authorList>
    </citation>
    <scope>NUCLEOTIDE SEQUENCE [LARGE SCALE GENOMIC DNA]</scope>
    <source>
        <strain evidence="12 13">CPB3-1</strain>
    </source>
</reference>
<comment type="cofactor">
    <cofactor evidence="5">
        <name>Fe(2+)</name>
        <dbReference type="ChEBI" id="CHEBI:29033"/>
    </cofactor>
</comment>
<organism evidence="12 13">
    <name type="scientific">Sporolactobacillus mangiferae</name>
    <dbReference type="NCBI Taxonomy" id="2940498"/>
    <lineage>
        <taxon>Bacteria</taxon>
        <taxon>Bacillati</taxon>
        <taxon>Bacillota</taxon>
        <taxon>Bacilli</taxon>
        <taxon>Bacillales</taxon>
        <taxon>Sporolactobacillaceae</taxon>
        <taxon>Sporolactobacillus</taxon>
    </lineage>
</organism>
<feature type="binding site" evidence="10">
    <location>
        <position position="7"/>
    </location>
    <ligand>
        <name>substrate</name>
    </ligand>
</feature>
<proteinExistence type="inferred from homology"/>
<protein>
    <recommendedName>
        <fullName evidence="7 10">Ribulose-phosphate 3-epimerase</fullName>
        <ecNumber evidence="7 10">5.1.3.1</ecNumber>
    </recommendedName>
</protein>
<evidence type="ECO:0000256" key="2">
    <source>
        <dbReference type="ARBA" id="ARBA00001936"/>
    </source>
</evidence>
<comment type="function">
    <text evidence="10">Catalyzes the reversible epimerization of D-ribulose 5-phosphate to D-xylulose 5-phosphate.</text>
</comment>
<dbReference type="InterPro" id="IPR026019">
    <property type="entry name" value="Ribul_P_3_epim"/>
</dbReference>
<feature type="binding site" evidence="10">
    <location>
        <position position="64"/>
    </location>
    <ligand>
        <name>substrate</name>
    </ligand>
</feature>
<dbReference type="NCBIfam" id="NF004076">
    <property type="entry name" value="PRK05581.1-4"/>
    <property type="match status" value="1"/>
</dbReference>
<dbReference type="Proteomes" id="UP001203004">
    <property type="component" value="Unassembled WGS sequence"/>
</dbReference>